<dbReference type="Pfam" id="PF00751">
    <property type="entry name" value="DM"/>
    <property type="match status" value="1"/>
</dbReference>
<feature type="compositionally biased region" description="Polar residues" evidence="7">
    <location>
        <begin position="227"/>
        <end position="236"/>
    </location>
</feature>
<feature type="region of interest" description="Disordered" evidence="7">
    <location>
        <begin position="53"/>
        <end position="137"/>
    </location>
</feature>
<dbReference type="Proteomes" id="UP001178508">
    <property type="component" value="Chromosome 21"/>
</dbReference>
<keyword evidence="10" id="KW-1185">Reference proteome</keyword>
<evidence type="ECO:0000256" key="5">
    <source>
        <dbReference type="ARBA" id="ARBA00023242"/>
    </source>
</evidence>
<feature type="compositionally biased region" description="Low complexity" evidence="7">
    <location>
        <begin position="98"/>
        <end position="107"/>
    </location>
</feature>
<evidence type="ECO:0000256" key="3">
    <source>
        <dbReference type="ARBA" id="ARBA00022833"/>
    </source>
</evidence>
<name>A0AAV1HDJ9_XYRNO</name>
<feature type="DNA-binding region" description="DM" evidence="6">
    <location>
        <begin position="10"/>
        <end position="57"/>
    </location>
</feature>
<dbReference type="GO" id="GO:0046872">
    <property type="term" value="F:metal ion binding"/>
    <property type="evidence" value="ECO:0007669"/>
    <property type="project" value="UniProtKB-KW"/>
</dbReference>
<dbReference type="InterPro" id="IPR026607">
    <property type="entry name" value="DMRT"/>
</dbReference>
<dbReference type="PANTHER" id="PTHR12322:SF116">
    <property type="entry name" value="DOUBLESEX-MAB RELATED 99B"/>
    <property type="match status" value="1"/>
</dbReference>
<evidence type="ECO:0000256" key="6">
    <source>
        <dbReference type="PROSITE-ProRule" id="PRU00070"/>
    </source>
</evidence>
<organism evidence="9 10">
    <name type="scientific">Xyrichtys novacula</name>
    <name type="common">Pearly razorfish</name>
    <name type="synonym">Hemipteronotus novacula</name>
    <dbReference type="NCBI Taxonomy" id="13765"/>
    <lineage>
        <taxon>Eukaryota</taxon>
        <taxon>Metazoa</taxon>
        <taxon>Chordata</taxon>
        <taxon>Craniata</taxon>
        <taxon>Vertebrata</taxon>
        <taxon>Euteleostomi</taxon>
        <taxon>Actinopterygii</taxon>
        <taxon>Neopterygii</taxon>
        <taxon>Teleostei</taxon>
        <taxon>Neoteleostei</taxon>
        <taxon>Acanthomorphata</taxon>
        <taxon>Eupercaria</taxon>
        <taxon>Labriformes</taxon>
        <taxon>Labridae</taxon>
        <taxon>Xyrichtys</taxon>
    </lineage>
</organism>
<feature type="region of interest" description="Disordered" evidence="7">
    <location>
        <begin position="198"/>
        <end position="236"/>
    </location>
</feature>
<evidence type="ECO:0000256" key="7">
    <source>
        <dbReference type="SAM" id="MobiDB-lite"/>
    </source>
</evidence>
<dbReference type="SUPFAM" id="SSF82927">
    <property type="entry name" value="Cysteine-rich DNA binding domain, (DM domain)"/>
    <property type="match status" value="1"/>
</dbReference>
<accession>A0AAV1HDJ9</accession>
<dbReference type="PROSITE" id="PS50809">
    <property type="entry name" value="DM_2"/>
    <property type="match status" value="1"/>
</dbReference>
<comment type="similarity">
    <text evidence="1">Belongs to the DMRT family.</text>
</comment>
<dbReference type="AlphaFoldDB" id="A0AAV1HDJ9"/>
<dbReference type="EMBL" id="OY660884">
    <property type="protein sequence ID" value="CAJ1082778.1"/>
    <property type="molecule type" value="Genomic_DNA"/>
</dbReference>
<evidence type="ECO:0000313" key="9">
    <source>
        <dbReference type="EMBL" id="CAJ1082778.1"/>
    </source>
</evidence>
<dbReference type="InterPro" id="IPR001275">
    <property type="entry name" value="DM_DNA-bd"/>
</dbReference>
<keyword evidence="5 6" id="KW-0539">Nucleus</keyword>
<keyword evidence="4 6" id="KW-0238">DNA-binding</keyword>
<feature type="compositionally biased region" description="Polar residues" evidence="7">
    <location>
        <begin position="53"/>
        <end position="63"/>
    </location>
</feature>
<evidence type="ECO:0000259" key="8">
    <source>
        <dbReference type="PROSITE" id="PS50809"/>
    </source>
</evidence>
<feature type="compositionally biased region" description="Pro residues" evidence="7">
    <location>
        <begin position="198"/>
        <end position="226"/>
    </location>
</feature>
<dbReference type="SMART" id="SM00301">
    <property type="entry name" value="DM"/>
    <property type="match status" value="1"/>
</dbReference>
<evidence type="ECO:0000256" key="2">
    <source>
        <dbReference type="ARBA" id="ARBA00022723"/>
    </source>
</evidence>
<feature type="domain" description="DM" evidence="8">
    <location>
        <begin position="10"/>
        <end position="57"/>
    </location>
</feature>
<dbReference type="Gene3D" id="4.10.1040.10">
    <property type="entry name" value="DM DNA-binding domain"/>
    <property type="match status" value="1"/>
</dbReference>
<dbReference type="GO" id="GO:0000981">
    <property type="term" value="F:DNA-binding transcription factor activity, RNA polymerase II-specific"/>
    <property type="evidence" value="ECO:0007669"/>
    <property type="project" value="TreeGrafter"/>
</dbReference>
<dbReference type="PANTHER" id="PTHR12322">
    <property type="entry name" value="DOUBLESEX AND MAB-3 RELATED TRANSCRIPTION FACTOR DMRT"/>
    <property type="match status" value="1"/>
</dbReference>
<dbReference type="InterPro" id="IPR036407">
    <property type="entry name" value="DM_DNA-bd_sf"/>
</dbReference>
<gene>
    <name evidence="9" type="ORF">XNOV1_A009811</name>
</gene>
<evidence type="ECO:0000256" key="4">
    <source>
        <dbReference type="ARBA" id="ARBA00023125"/>
    </source>
</evidence>
<reference evidence="9" key="1">
    <citation type="submission" date="2023-08" db="EMBL/GenBank/DDBJ databases">
        <authorList>
            <person name="Alioto T."/>
            <person name="Alioto T."/>
            <person name="Gomez Garrido J."/>
        </authorList>
    </citation>
    <scope>NUCLEOTIDE SEQUENCE</scope>
</reference>
<protein>
    <submittedName>
        <fullName evidence="9">Doublesex- and mab-3-related transcription factor B1-like</fullName>
    </submittedName>
</protein>
<comment type="subcellular location">
    <subcellularLocation>
        <location evidence="6">Nucleus</location>
    </subcellularLocation>
</comment>
<sequence length="236" mass="25255">MSKVRQQPKCCRCRNHGTIVLQKGHASVCPFRLCVCWKCRLISERSRINTLQRNLRKAQNTGKKNPRRRAGVPVKKSTDRGASQSATSGHQCPPPAGAPDGTADGNPLDLRTRPTGRGESAAGTKVEGGPCSSANAPSWTAPLPVNHVPFQTAGQPLELGHNLMLYPTFLLSMPWCPPYNEGHCGPLMIPHFQPSAMHPPPPAAPAAPAAPAPPADGRLSPPPPPESCQTFQEEEP</sequence>
<proteinExistence type="inferred from homology"/>
<dbReference type="GO" id="GO:0000978">
    <property type="term" value="F:RNA polymerase II cis-regulatory region sequence-specific DNA binding"/>
    <property type="evidence" value="ECO:0007669"/>
    <property type="project" value="TreeGrafter"/>
</dbReference>
<feature type="compositionally biased region" description="Polar residues" evidence="7">
    <location>
        <begin position="80"/>
        <end position="90"/>
    </location>
</feature>
<evidence type="ECO:0000256" key="1">
    <source>
        <dbReference type="ARBA" id="ARBA00006834"/>
    </source>
</evidence>
<dbReference type="GO" id="GO:0005634">
    <property type="term" value="C:nucleus"/>
    <property type="evidence" value="ECO:0007669"/>
    <property type="project" value="UniProtKB-SubCell"/>
</dbReference>
<keyword evidence="3 6" id="KW-0862">Zinc</keyword>
<dbReference type="GO" id="GO:0007548">
    <property type="term" value="P:sex differentiation"/>
    <property type="evidence" value="ECO:0007669"/>
    <property type="project" value="TreeGrafter"/>
</dbReference>
<keyword evidence="2 6" id="KW-0479">Metal-binding</keyword>
<evidence type="ECO:0000313" key="10">
    <source>
        <dbReference type="Proteomes" id="UP001178508"/>
    </source>
</evidence>
<dbReference type="PROSITE" id="PS40000">
    <property type="entry name" value="DM_1"/>
    <property type="match status" value="1"/>
</dbReference>